<accession>A0A1D1UQL9</accession>
<comment type="subcellular location">
    <subcellularLocation>
        <location evidence="2">Chromosome</location>
    </subcellularLocation>
    <subcellularLocation>
        <location evidence="1">Nucleus</location>
    </subcellularLocation>
</comment>
<dbReference type="Pfam" id="PF00125">
    <property type="entry name" value="Histone"/>
    <property type="match status" value="1"/>
</dbReference>
<organism evidence="10 11">
    <name type="scientific">Ramazzottius varieornatus</name>
    <name type="common">Water bear</name>
    <name type="synonym">Tardigrade</name>
    <dbReference type="NCBI Taxonomy" id="947166"/>
    <lineage>
        <taxon>Eukaryota</taxon>
        <taxon>Metazoa</taxon>
        <taxon>Ecdysozoa</taxon>
        <taxon>Tardigrada</taxon>
        <taxon>Eutardigrada</taxon>
        <taxon>Parachela</taxon>
        <taxon>Hypsibioidea</taxon>
        <taxon>Ramazzottiidae</taxon>
        <taxon>Ramazzottius</taxon>
    </lineage>
</organism>
<dbReference type="PROSITE" id="PS00959">
    <property type="entry name" value="HISTONE_H3_2"/>
    <property type="match status" value="1"/>
</dbReference>
<evidence type="ECO:0000256" key="2">
    <source>
        <dbReference type="ARBA" id="ARBA00004286"/>
    </source>
</evidence>
<evidence type="ECO:0000313" key="11">
    <source>
        <dbReference type="Proteomes" id="UP000186922"/>
    </source>
</evidence>
<dbReference type="PANTHER" id="PTHR45810">
    <property type="entry name" value="HISTONE H3.2"/>
    <property type="match status" value="1"/>
</dbReference>
<dbReference type="SMART" id="SM00428">
    <property type="entry name" value="H3"/>
    <property type="match status" value="1"/>
</dbReference>
<name>A0A1D1UQL9_RAMVA</name>
<feature type="compositionally biased region" description="Polar residues" evidence="8">
    <location>
        <begin position="43"/>
        <end position="67"/>
    </location>
</feature>
<dbReference type="Gene3D" id="1.10.20.10">
    <property type="entry name" value="Histone, subunit A"/>
    <property type="match status" value="1"/>
</dbReference>
<dbReference type="EMBL" id="BDGG01000001">
    <property type="protein sequence ID" value="GAU89567.1"/>
    <property type="molecule type" value="Genomic_DNA"/>
</dbReference>
<evidence type="ECO:0000256" key="8">
    <source>
        <dbReference type="SAM" id="MobiDB-lite"/>
    </source>
</evidence>
<gene>
    <name evidence="10" type="primary">RvY_02104-1</name>
    <name evidence="10" type="synonym">RvY_02104.1</name>
    <name evidence="10" type="ORF">RvY_02104</name>
</gene>
<proteinExistence type="inferred from homology"/>
<sequence length="231" mass="26190">MPRQKQLAIKRTEAGAQRARKNVSRPPPQPSSPRSSRRELSPEYSNIESPASSPRTPPSYVSSTPTRIITRGDRFRTDLVADEPVVVRRPKPGTKKIVDAGRRSTQTEKVIQKKRQKPGVLVLRDIRRLQNTTQSLIPRAPFSRLVREIALKSSVHADLRFQQAALQALQEAAEFYLISMFEDVNLCAVHGRRVTIMPRDISLTLKIRGDTRFRSLQERGLVSVPAIRTQR</sequence>
<dbReference type="PANTHER" id="PTHR45810:SF1">
    <property type="entry name" value="HISTONE H3-LIKE CENTROMERIC PROTEIN A"/>
    <property type="match status" value="1"/>
</dbReference>
<evidence type="ECO:0000256" key="6">
    <source>
        <dbReference type="ARBA" id="ARBA00023242"/>
    </source>
</evidence>
<dbReference type="GO" id="GO:0005634">
    <property type="term" value="C:nucleus"/>
    <property type="evidence" value="ECO:0007669"/>
    <property type="project" value="UniProtKB-SubCell"/>
</dbReference>
<evidence type="ECO:0000313" key="10">
    <source>
        <dbReference type="EMBL" id="GAU89567.1"/>
    </source>
</evidence>
<dbReference type="OrthoDB" id="420022at2759"/>
<keyword evidence="6" id="KW-0539">Nucleus</keyword>
<comment type="similarity">
    <text evidence="3">Belongs to the histone H3 family.</text>
</comment>
<keyword evidence="4" id="KW-0158">Chromosome</keyword>
<dbReference type="GO" id="GO:0003677">
    <property type="term" value="F:DNA binding"/>
    <property type="evidence" value="ECO:0007669"/>
    <property type="project" value="UniProtKB-KW"/>
</dbReference>
<keyword evidence="5" id="KW-0238">DNA-binding</keyword>
<reference evidence="10 11" key="1">
    <citation type="journal article" date="2016" name="Nat. Commun.">
        <title>Extremotolerant tardigrade genome and improved radiotolerance of human cultured cells by tardigrade-unique protein.</title>
        <authorList>
            <person name="Hashimoto T."/>
            <person name="Horikawa D.D."/>
            <person name="Saito Y."/>
            <person name="Kuwahara H."/>
            <person name="Kozuka-Hata H."/>
            <person name="Shin-I T."/>
            <person name="Minakuchi Y."/>
            <person name="Ohishi K."/>
            <person name="Motoyama A."/>
            <person name="Aizu T."/>
            <person name="Enomoto A."/>
            <person name="Kondo K."/>
            <person name="Tanaka S."/>
            <person name="Hara Y."/>
            <person name="Koshikawa S."/>
            <person name="Sagara H."/>
            <person name="Miura T."/>
            <person name="Yokobori S."/>
            <person name="Miyagawa K."/>
            <person name="Suzuki Y."/>
            <person name="Kubo T."/>
            <person name="Oyama M."/>
            <person name="Kohara Y."/>
            <person name="Fujiyama A."/>
            <person name="Arakawa K."/>
            <person name="Katayama T."/>
            <person name="Toyoda A."/>
            <person name="Kunieda T."/>
        </authorList>
    </citation>
    <scope>NUCLEOTIDE SEQUENCE [LARGE SCALE GENOMIC DNA]</scope>
    <source>
        <strain evidence="10 11">YOKOZUNA-1</strain>
    </source>
</reference>
<dbReference type="SUPFAM" id="SSF47113">
    <property type="entry name" value="Histone-fold"/>
    <property type="match status" value="1"/>
</dbReference>
<dbReference type="Proteomes" id="UP000186922">
    <property type="component" value="Unassembled WGS sequence"/>
</dbReference>
<dbReference type="AlphaFoldDB" id="A0A1D1UQL9"/>
<keyword evidence="11" id="KW-1185">Reference proteome</keyword>
<evidence type="ECO:0000256" key="3">
    <source>
        <dbReference type="ARBA" id="ARBA00010343"/>
    </source>
</evidence>
<evidence type="ECO:0000259" key="9">
    <source>
        <dbReference type="Pfam" id="PF00125"/>
    </source>
</evidence>
<feature type="region of interest" description="Disordered" evidence="8">
    <location>
        <begin position="1"/>
        <end position="75"/>
    </location>
</feature>
<keyword evidence="7" id="KW-0544">Nucleosome core</keyword>
<dbReference type="STRING" id="947166.A0A1D1UQL9"/>
<evidence type="ECO:0000256" key="1">
    <source>
        <dbReference type="ARBA" id="ARBA00004123"/>
    </source>
</evidence>
<dbReference type="GO" id="GO:0046982">
    <property type="term" value="F:protein heterodimerization activity"/>
    <property type="evidence" value="ECO:0007669"/>
    <property type="project" value="InterPro"/>
</dbReference>
<protein>
    <recommendedName>
        <fullName evidence="9">Core Histone H2A/H2B/H3 domain-containing protein</fullName>
    </recommendedName>
</protein>
<dbReference type="GO" id="GO:0030527">
    <property type="term" value="F:structural constituent of chromatin"/>
    <property type="evidence" value="ECO:0007669"/>
    <property type="project" value="InterPro"/>
</dbReference>
<evidence type="ECO:0000256" key="4">
    <source>
        <dbReference type="ARBA" id="ARBA00022454"/>
    </source>
</evidence>
<evidence type="ECO:0000256" key="7">
    <source>
        <dbReference type="ARBA" id="ARBA00023269"/>
    </source>
</evidence>
<dbReference type="GO" id="GO:0000786">
    <property type="term" value="C:nucleosome"/>
    <property type="evidence" value="ECO:0007669"/>
    <property type="project" value="UniProtKB-KW"/>
</dbReference>
<dbReference type="InterPro" id="IPR007125">
    <property type="entry name" value="H2A/H2B/H3"/>
</dbReference>
<evidence type="ECO:0000256" key="5">
    <source>
        <dbReference type="ARBA" id="ARBA00023125"/>
    </source>
</evidence>
<feature type="domain" description="Core Histone H2A/H2B/H3" evidence="9">
    <location>
        <begin position="119"/>
        <end position="207"/>
    </location>
</feature>
<dbReference type="InterPro" id="IPR000164">
    <property type="entry name" value="Histone_H3/CENP-A"/>
</dbReference>
<dbReference type="FunFam" id="1.10.20.10:FF:000085">
    <property type="entry name" value="Histone H3.2"/>
    <property type="match status" value="1"/>
</dbReference>
<comment type="caution">
    <text evidence="10">The sequence shown here is derived from an EMBL/GenBank/DDBJ whole genome shotgun (WGS) entry which is preliminary data.</text>
</comment>
<dbReference type="InterPro" id="IPR009072">
    <property type="entry name" value="Histone-fold"/>
</dbReference>